<evidence type="ECO:0000256" key="2">
    <source>
        <dbReference type="ARBA" id="ARBA00022803"/>
    </source>
</evidence>
<dbReference type="GO" id="GO:0035269">
    <property type="term" value="P:protein O-linked glycosylation via mannose"/>
    <property type="evidence" value="ECO:0007669"/>
    <property type="project" value="TreeGrafter"/>
</dbReference>
<keyword evidence="5" id="KW-0812">Transmembrane</keyword>
<dbReference type="GO" id="GO:0005789">
    <property type="term" value="C:endoplasmic reticulum membrane"/>
    <property type="evidence" value="ECO:0007669"/>
    <property type="project" value="TreeGrafter"/>
</dbReference>
<evidence type="ECO:0000313" key="5">
    <source>
        <dbReference type="EMBL" id="GFR75876.1"/>
    </source>
</evidence>
<evidence type="ECO:0000313" key="6">
    <source>
        <dbReference type="Proteomes" id="UP000762676"/>
    </source>
</evidence>
<dbReference type="InterPro" id="IPR052384">
    <property type="entry name" value="TMTC_O-mannosyltransferase"/>
</dbReference>
<dbReference type="InterPro" id="IPR013618">
    <property type="entry name" value="TMTC_DUF1736"/>
</dbReference>
<gene>
    <name evidence="5" type="ORF">ElyMa_005785800</name>
</gene>
<protein>
    <submittedName>
        <fullName evidence="5">Transmembrane and TPR repeat-containing protein 2-like</fullName>
    </submittedName>
</protein>
<dbReference type="Proteomes" id="UP000762676">
    <property type="component" value="Unassembled WGS sequence"/>
</dbReference>
<sequence>MPALVGYLNLFRLDESKGGKKAMGTLILILRMWVMDFQQPKFKIEDNPAAEATSRLTRILTFLHLPVVNLWLLLCPVNLSYDWTLGSVPLVTDIGDPRNVWTGLFYSGLLALIWRSARSLISQVRL</sequence>
<organism evidence="5 6">
    <name type="scientific">Elysia marginata</name>
    <dbReference type="NCBI Taxonomy" id="1093978"/>
    <lineage>
        <taxon>Eukaryota</taxon>
        <taxon>Metazoa</taxon>
        <taxon>Spiralia</taxon>
        <taxon>Lophotrochozoa</taxon>
        <taxon>Mollusca</taxon>
        <taxon>Gastropoda</taxon>
        <taxon>Heterobranchia</taxon>
        <taxon>Euthyneura</taxon>
        <taxon>Panpulmonata</taxon>
        <taxon>Sacoglossa</taxon>
        <taxon>Placobranchoidea</taxon>
        <taxon>Plakobranchidae</taxon>
        <taxon>Elysia</taxon>
    </lineage>
</organism>
<keyword evidence="1" id="KW-0677">Repeat</keyword>
<dbReference type="Pfam" id="PF08409">
    <property type="entry name" value="TMTC_DUF1736"/>
    <property type="match status" value="1"/>
</dbReference>
<evidence type="ECO:0000256" key="1">
    <source>
        <dbReference type="ARBA" id="ARBA00022737"/>
    </source>
</evidence>
<reference evidence="5 6" key="1">
    <citation type="journal article" date="2021" name="Elife">
        <title>Chloroplast acquisition without the gene transfer in kleptoplastic sea slugs, Plakobranchus ocellatus.</title>
        <authorList>
            <person name="Maeda T."/>
            <person name="Takahashi S."/>
            <person name="Yoshida T."/>
            <person name="Shimamura S."/>
            <person name="Takaki Y."/>
            <person name="Nagai Y."/>
            <person name="Toyoda A."/>
            <person name="Suzuki Y."/>
            <person name="Arimoto A."/>
            <person name="Ishii H."/>
            <person name="Satoh N."/>
            <person name="Nishiyama T."/>
            <person name="Hasebe M."/>
            <person name="Maruyama T."/>
            <person name="Minagawa J."/>
            <person name="Obokata J."/>
            <person name="Shigenobu S."/>
        </authorList>
    </citation>
    <scope>NUCLEOTIDE SEQUENCE [LARGE SCALE GENOMIC DNA]</scope>
</reference>
<dbReference type="AlphaFoldDB" id="A0AAV4FU82"/>
<keyword evidence="3" id="KW-0472">Membrane</keyword>
<evidence type="ECO:0000259" key="4">
    <source>
        <dbReference type="Pfam" id="PF08409"/>
    </source>
</evidence>
<comment type="caution">
    <text evidence="5">The sequence shown here is derived from an EMBL/GenBank/DDBJ whole genome shotgun (WGS) entry which is preliminary data.</text>
</comment>
<dbReference type="PANTHER" id="PTHR44216:SF3">
    <property type="entry name" value="PROTEIN O-MANNOSYL-TRANSFERASE TMTC2"/>
    <property type="match status" value="1"/>
</dbReference>
<dbReference type="EMBL" id="BMAT01011618">
    <property type="protein sequence ID" value="GFR75876.1"/>
    <property type="molecule type" value="Genomic_DNA"/>
</dbReference>
<dbReference type="PANTHER" id="PTHR44216">
    <property type="entry name" value="PROTEIN O-MANNOSYL-TRANSFERASE TMTC2"/>
    <property type="match status" value="1"/>
</dbReference>
<dbReference type="GO" id="GO:0000030">
    <property type="term" value="F:mannosyltransferase activity"/>
    <property type="evidence" value="ECO:0007669"/>
    <property type="project" value="TreeGrafter"/>
</dbReference>
<feature type="domain" description="DUF1736" evidence="4">
    <location>
        <begin position="37"/>
        <end position="109"/>
    </location>
</feature>
<evidence type="ECO:0000256" key="3">
    <source>
        <dbReference type="ARBA" id="ARBA00023136"/>
    </source>
</evidence>
<keyword evidence="6" id="KW-1185">Reference proteome</keyword>
<proteinExistence type="predicted"/>
<accession>A0AAV4FU82</accession>
<name>A0AAV4FU82_9GAST</name>
<keyword evidence="2" id="KW-0802">TPR repeat</keyword>